<feature type="zinc finger region" description="C3H1-type" evidence="6">
    <location>
        <begin position="594"/>
        <end position="617"/>
    </location>
</feature>
<dbReference type="GO" id="GO:0008270">
    <property type="term" value="F:zinc ion binding"/>
    <property type="evidence" value="ECO:0007669"/>
    <property type="project" value="UniProtKB-KW"/>
</dbReference>
<feature type="domain" description="C3H1-type" evidence="8">
    <location>
        <begin position="535"/>
        <end position="562"/>
    </location>
</feature>
<organism evidence="9 10">
    <name type="scientific">Riccia fluitans</name>
    <dbReference type="NCBI Taxonomy" id="41844"/>
    <lineage>
        <taxon>Eukaryota</taxon>
        <taxon>Viridiplantae</taxon>
        <taxon>Streptophyta</taxon>
        <taxon>Embryophyta</taxon>
        <taxon>Marchantiophyta</taxon>
        <taxon>Marchantiopsida</taxon>
        <taxon>Marchantiidae</taxon>
        <taxon>Marchantiales</taxon>
        <taxon>Ricciaceae</taxon>
        <taxon>Riccia</taxon>
    </lineage>
</organism>
<dbReference type="EMBL" id="JBHFFA010000008">
    <property type="protein sequence ID" value="KAL2610331.1"/>
    <property type="molecule type" value="Genomic_DNA"/>
</dbReference>
<feature type="region of interest" description="Disordered" evidence="7">
    <location>
        <begin position="621"/>
        <end position="659"/>
    </location>
</feature>
<dbReference type="InterPro" id="IPR000571">
    <property type="entry name" value="Znf_CCCH"/>
</dbReference>
<dbReference type="GO" id="GO:0045892">
    <property type="term" value="P:negative regulation of DNA-templated transcription"/>
    <property type="evidence" value="ECO:0007669"/>
    <property type="project" value="UniProtKB-ARBA"/>
</dbReference>
<dbReference type="SUPFAM" id="SSF90229">
    <property type="entry name" value="CCCH zinc finger"/>
    <property type="match status" value="2"/>
</dbReference>
<dbReference type="InterPro" id="IPR041367">
    <property type="entry name" value="Znf-CCCH_4"/>
</dbReference>
<feature type="zinc finger region" description="C3H1-type" evidence="6">
    <location>
        <begin position="564"/>
        <end position="591"/>
    </location>
</feature>
<dbReference type="PANTHER" id="PTHR13119:SF12">
    <property type="entry name" value="PROTEIN SUPPRESSOR OF SABLE"/>
    <property type="match status" value="1"/>
</dbReference>
<dbReference type="Gene3D" id="4.10.1000.10">
    <property type="entry name" value="Zinc finger, CCCH-type"/>
    <property type="match status" value="1"/>
</dbReference>
<feature type="region of interest" description="Disordered" evidence="7">
    <location>
        <begin position="221"/>
        <end position="246"/>
    </location>
</feature>
<evidence type="ECO:0000313" key="10">
    <source>
        <dbReference type="Proteomes" id="UP001605036"/>
    </source>
</evidence>
<feature type="domain" description="C3H1-type" evidence="8">
    <location>
        <begin position="564"/>
        <end position="591"/>
    </location>
</feature>
<feature type="compositionally biased region" description="Polar residues" evidence="7">
    <location>
        <begin position="393"/>
        <end position="404"/>
    </location>
</feature>
<keyword evidence="3" id="KW-0677">Repeat</keyword>
<evidence type="ECO:0000256" key="3">
    <source>
        <dbReference type="ARBA" id="ARBA00022737"/>
    </source>
</evidence>
<dbReference type="PANTHER" id="PTHR13119">
    <property type="entry name" value="ZINC FINGER CCCH DOMAIN-CONTAINING PROTEI"/>
    <property type="match status" value="1"/>
</dbReference>
<dbReference type="Pfam" id="PF18044">
    <property type="entry name" value="zf-CCCH_4"/>
    <property type="match status" value="1"/>
</dbReference>
<keyword evidence="5 6" id="KW-0862">Zinc</keyword>
<feature type="compositionally biased region" description="Basic and acidic residues" evidence="7">
    <location>
        <begin position="621"/>
        <end position="636"/>
    </location>
</feature>
<feature type="compositionally biased region" description="Basic residues" evidence="7">
    <location>
        <begin position="363"/>
        <end position="379"/>
    </location>
</feature>
<feature type="zinc finger region" description="C3H1-type" evidence="6">
    <location>
        <begin position="535"/>
        <end position="562"/>
    </location>
</feature>
<feature type="region of interest" description="Disordered" evidence="7">
    <location>
        <begin position="265"/>
        <end position="311"/>
    </location>
</feature>
<reference evidence="9 10" key="1">
    <citation type="submission" date="2024-09" db="EMBL/GenBank/DDBJ databases">
        <title>Chromosome-scale assembly of Riccia fluitans.</title>
        <authorList>
            <person name="Paukszto L."/>
            <person name="Sawicki J."/>
            <person name="Karawczyk K."/>
            <person name="Piernik-Szablinska J."/>
            <person name="Szczecinska M."/>
            <person name="Mazdziarz M."/>
        </authorList>
    </citation>
    <scope>NUCLEOTIDE SEQUENCE [LARGE SCALE GENOMIC DNA]</scope>
    <source>
        <strain evidence="9">Rf_01</strain>
        <tissue evidence="9">Aerial parts of the thallus</tissue>
    </source>
</reference>
<evidence type="ECO:0000313" key="9">
    <source>
        <dbReference type="EMBL" id="KAL2610331.1"/>
    </source>
</evidence>
<keyword evidence="2 6" id="KW-0479">Metal-binding</keyword>
<proteinExistence type="predicted"/>
<comment type="caution">
    <text evidence="9">The sequence shown here is derived from an EMBL/GenBank/DDBJ whole genome shotgun (WGS) entry which is preliminary data.</text>
</comment>
<dbReference type="InterPro" id="IPR054361">
    <property type="entry name" value="Znf-CCCH_ZC3H4/6/8"/>
</dbReference>
<dbReference type="SMART" id="SM00356">
    <property type="entry name" value="ZnF_C3H1"/>
    <property type="match status" value="3"/>
</dbReference>
<keyword evidence="1" id="KW-0597">Phosphoprotein</keyword>
<evidence type="ECO:0000256" key="4">
    <source>
        <dbReference type="ARBA" id="ARBA00022771"/>
    </source>
</evidence>
<feature type="compositionally biased region" description="Basic and acidic residues" evidence="7">
    <location>
        <begin position="434"/>
        <end position="444"/>
    </location>
</feature>
<sequence length="831" mass="91171">MASNNSSGSLPSLPRIFVASSYRARLAHRRPISIPLPTKLTQTTSSHEDGEKLQNVNSSLEQVSCRVSPVSDSAAPSQCSVPPSTLECGSDLALVGEQASISSAYSTDTLSSPELTGNAPAASVKEELSRITSRSPYVHALPSALPKLAEPFDNSSNDSDRNPNLILSESYLSDSVANGDSQREEATRVQKIDCFSLKDDSEAGISPLTQSWGTNIIDANGIDGQTEISPQRQSPGTNSLISDGASFNQDDATLRQNQVLSVEVADGSKNPGSAAEESEPEEGQLPGEWSGTDESEEENDRTSDEKLEGCSTLSFVGEEGITVAQIARHRQTQFQLGNDFSFPSCPTTEPARRSSRKTETVEKKRKKHKKGQGAKKRAREKSAQKYKEKKQRLNASAAEQQGESSVARLVKGDQPKLQNSRRKNVETVSQVPSAEERSDPKAEVVEEGEITEPTETGTGLLSSLVEDEVGLWTIDAVDDQLVAQMEKDVAVKKKRGPDTAERILKRKIAKKKKRAQKEKELGIRKRRPRDNLNKPPPKVLCTHFMKGRCAKGDSCPFSHDAIPLTKQEPCKFLMSRSCLKGDGCPFSHDLKAFPCKFFHTRGLCYDGDNCLFSHRPITEEEREKLQQRVEKDKERGTNAATFDLPPPSFSSSLPDEEDPDPFGWGTANACPSFDLDLHNPDQTNPEAMGATPKYNFEPEYGNISGTSWTDRSNEMPSYPTVVEEAQLQNNADDHIKKEDTYEKMVRVDIQSGNLENKRFKAVSSDTTEDTSASSAKDISAVTFSAPILLAEKSSLLVKRGLDLKRFVPSVAQTPRSRKLSVESLFGEILKQ</sequence>
<feature type="domain" description="C3H1-type" evidence="8">
    <location>
        <begin position="594"/>
        <end position="617"/>
    </location>
</feature>
<dbReference type="AlphaFoldDB" id="A0ABD1XR06"/>
<evidence type="ECO:0000256" key="2">
    <source>
        <dbReference type="ARBA" id="ARBA00022723"/>
    </source>
</evidence>
<dbReference type="Pfam" id="PF14608">
    <property type="entry name" value="zf-CCCH_2"/>
    <property type="match status" value="1"/>
</dbReference>
<accession>A0ABD1XR06</accession>
<keyword evidence="4 6" id="KW-0863">Zinc-finger</keyword>
<keyword evidence="10" id="KW-1185">Reference proteome</keyword>
<dbReference type="PROSITE" id="PS50103">
    <property type="entry name" value="ZF_C3H1"/>
    <property type="match status" value="3"/>
</dbReference>
<dbReference type="InterPro" id="IPR045124">
    <property type="entry name" value="Su(sable)-like"/>
</dbReference>
<evidence type="ECO:0000256" key="5">
    <source>
        <dbReference type="ARBA" id="ARBA00022833"/>
    </source>
</evidence>
<feature type="compositionally biased region" description="Polar residues" evidence="7">
    <location>
        <begin position="226"/>
        <end position="246"/>
    </location>
</feature>
<dbReference type="Pfam" id="PF22623">
    <property type="entry name" value="zf-CCCH_9"/>
    <property type="match status" value="1"/>
</dbReference>
<feature type="region of interest" description="Disordered" evidence="7">
    <location>
        <begin position="334"/>
        <end position="460"/>
    </location>
</feature>
<protein>
    <recommendedName>
        <fullName evidence="8">C3H1-type domain-containing protein</fullName>
    </recommendedName>
</protein>
<evidence type="ECO:0000256" key="6">
    <source>
        <dbReference type="PROSITE-ProRule" id="PRU00723"/>
    </source>
</evidence>
<evidence type="ECO:0000256" key="7">
    <source>
        <dbReference type="SAM" id="MobiDB-lite"/>
    </source>
</evidence>
<evidence type="ECO:0000256" key="1">
    <source>
        <dbReference type="ARBA" id="ARBA00022553"/>
    </source>
</evidence>
<dbReference type="Proteomes" id="UP001605036">
    <property type="component" value="Unassembled WGS sequence"/>
</dbReference>
<evidence type="ECO:0000259" key="8">
    <source>
        <dbReference type="PROSITE" id="PS50103"/>
    </source>
</evidence>
<name>A0ABD1XR06_9MARC</name>
<gene>
    <name evidence="9" type="ORF">R1flu_028904</name>
</gene>
<feature type="compositionally biased region" description="Basic and acidic residues" evidence="7">
    <location>
        <begin position="350"/>
        <end position="362"/>
    </location>
</feature>
<dbReference type="InterPro" id="IPR036855">
    <property type="entry name" value="Znf_CCCH_sf"/>
</dbReference>